<keyword evidence="2 9" id="KW-1003">Cell membrane</keyword>
<feature type="active site" evidence="9">
    <location>
        <position position="143"/>
    </location>
</feature>
<dbReference type="NCBIfam" id="TIGR00077">
    <property type="entry name" value="lspA"/>
    <property type="match status" value="1"/>
</dbReference>
<comment type="subcellular location">
    <subcellularLocation>
        <location evidence="9">Cell membrane</location>
        <topology evidence="9">Multi-pass membrane protein</topology>
    </subcellularLocation>
</comment>
<evidence type="ECO:0000313" key="12">
    <source>
        <dbReference type="Proteomes" id="UP001501411"/>
    </source>
</evidence>
<evidence type="ECO:0000256" key="10">
    <source>
        <dbReference type="RuleBase" id="RU004181"/>
    </source>
</evidence>
<keyword evidence="12" id="KW-1185">Reference proteome</keyword>
<keyword evidence="5 9" id="KW-0064">Aspartyl protease</keyword>
<feature type="transmembrane region" description="Helical" evidence="9">
    <location>
        <begin position="97"/>
        <end position="115"/>
    </location>
</feature>
<reference evidence="12" key="1">
    <citation type="journal article" date="2019" name="Int. J. Syst. Evol. Microbiol.">
        <title>The Global Catalogue of Microorganisms (GCM) 10K type strain sequencing project: providing services to taxonomists for standard genome sequencing and annotation.</title>
        <authorList>
            <consortium name="The Broad Institute Genomics Platform"/>
            <consortium name="The Broad Institute Genome Sequencing Center for Infectious Disease"/>
            <person name="Wu L."/>
            <person name="Ma J."/>
        </authorList>
    </citation>
    <scope>NUCLEOTIDE SEQUENCE [LARGE SCALE GENOMIC DNA]</scope>
    <source>
        <strain evidence="12">JCM 18200</strain>
    </source>
</reference>
<dbReference type="InterPro" id="IPR001872">
    <property type="entry name" value="Peptidase_A8"/>
</dbReference>
<feature type="transmembrane region" description="Helical" evidence="9">
    <location>
        <begin position="68"/>
        <end position="90"/>
    </location>
</feature>
<keyword evidence="4 9" id="KW-0812">Transmembrane</keyword>
<accession>A0ABP9AH53</accession>
<evidence type="ECO:0000313" key="11">
    <source>
        <dbReference type="EMBL" id="GAA4781085.1"/>
    </source>
</evidence>
<dbReference type="PANTHER" id="PTHR33695">
    <property type="entry name" value="LIPOPROTEIN SIGNAL PEPTIDASE"/>
    <property type="match status" value="1"/>
</dbReference>
<keyword evidence="3 9" id="KW-0645">Protease</keyword>
<comment type="caution">
    <text evidence="11">The sequence shown here is derived from an EMBL/GenBank/DDBJ whole genome shotgun (WGS) entry which is preliminary data.</text>
</comment>
<feature type="active site" evidence="9">
    <location>
        <position position="125"/>
    </location>
</feature>
<evidence type="ECO:0000256" key="3">
    <source>
        <dbReference type="ARBA" id="ARBA00022670"/>
    </source>
</evidence>
<dbReference type="Proteomes" id="UP001501411">
    <property type="component" value="Unassembled WGS sequence"/>
</dbReference>
<dbReference type="PRINTS" id="PR00781">
    <property type="entry name" value="LIPOSIGPTASE"/>
</dbReference>
<protein>
    <recommendedName>
        <fullName evidence="9">Lipoprotein signal peptidase</fullName>
        <ecNumber evidence="9">3.4.23.36</ecNumber>
    </recommendedName>
    <alternativeName>
        <fullName evidence="9">Prolipoprotein signal peptidase</fullName>
    </alternativeName>
    <alternativeName>
        <fullName evidence="9">Signal peptidase II</fullName>
        <shortName evidence="9">SPase II</shortName>
    </alternativeName>
</protein>
<comment type="catalytic activity">
    <reaction evidence="9">
        <text>Release of signal peptides from bacterial membrane prolipoproteins. Hydrolyzes -Xaa-Yaa-Zaa-|-(S,diacylglyceryl)Cys-, in which Xaa is hydrophobic (preferably Leu), and Yaa (Ala or Ser) and Zaa (Gly or Ala) have small, neutral side chains.</text>
        <dbReference type="EC" id="3.4.23.36"/>
    </reaction>
</comment>
<dbReference type="HAMAP" id="MF_00161">
    <property type="entry name" value="LspA"/>
    <property type="match status" value="1"/>
</dbReference>
<evidence type="ECO:0000256" key="2">
    <source>
        <dbReference type="ARBA" id="ARBA00022475"/>
    </source>
</evidence>
<dbReference type="EC" id="3.4.23.36" evidence="9"/>
<evidence type="ECO:0000256" key="1">
    <source>
        <dbReference type="ARBA" id="ARBA00006139"/>
    </source>
</evidence>
<evidence type="ECO:0000256" key="4">
    <source>
        <dbReference type="ARBA" id="ARBA00022692"/>
    </source>
</evidence>
<sequence length="169" mass="19345">MRLKYLIRNILLLLLIISNVSCDQISKQIARNKLTDHQEVNIIPNHFILTKVENSGAFLSLGTHFPMMIRFTFLTILPCLVLIFGLYYLIKNQHLSWPSATGIAFAVGGGIGNLYDRIRYGSVTDFMYFHYSFIKTGVFNMADVSVMVGRFLILLSRKSYPSIPYEIKK</sequence>
<evidence type="ECO:0000256" key="8">
    <source>
        <dbReference type="ARBA" id="ARBA00023136"/>
    </source>
</evidence>
<proteinExistence type="inferred from homology"/>
<evidence type="ECO:0000256" key="9">
    <source>
        <dbReference type="HAMAP-Rule" id="MF_00161"/>
    </source>
</evidence>
<feature type="transmembrane region" description="Helical" evidence="9">
    <location>
        <begin position="127"/>
        <end position="153"/>
    </location>
</feature>
<evidence type="ECO:0000256" key="7">
    <source>
        <dbReference type="ARBA" id="ARBA00022989"/>
    </source>
</evidence>
<keyword evidence="6 9" id="KW-0378">Hydrolase</keyword>
<keyword evidence="7 9" id="KW-1133">Transmembrane helix</keyword>
<dbReference type="RefSeq" id="WP_345230170.1">
    <property type="nucleotide sequence ID" value="NZ_BAABIQ010000003.1"/>
</dbReference>
<comment type="pathway">
    <text evidence="9">Protein modification; lipoprotein biosynthesis (signal peptide cleavage).</text>
</comment>
<dbReference type="PANTHER" id="PTHR33695:SF1">
    <property type="entry name" value="LIPOPROTEIN SIGNAL PEPTIDASE"/>
    <property type="match status" value="1"/>
</dbReference>
<comment type="caution">
    <text evidence="9">Lacks conserved residue(s) required for the propagation of feature annotation.</text>
</comment>
<comment type="function">
    <text evidence="9">This protein specifically catalyzes the removal of signal peptides from prolipoproteins.</text>
</comment>
<dbReference type="EMBL" id="BAABIQ010000003">
    <property type="protein sequence ID" value="GAA4781085.1"/>
    <property type="molecule type" value="Genomic_DNA"/>
</dbReference>
<dbReference type="Pfam" id="PF01252">
    <property type="entry name" value="Peptidase_A8"/>
    <property type="match status" value="1"/>
</dbReference>
<organism evidence="11 12">
    <name type="scientific">Olivibacter ginsenosidimutans</name>
    <dbReference type="NCBI Taxonomy" id="1176537"/>
    <lineage>
        <taxon>Bacteria</taxon>
        <taxon>Pseudomonadati</taxon>
        <taxon>Bacteroidota</taxon>
        <taxon>Sphingobacteriia</taxon>
        <taxon>Sphingobacteriales</taxon>
        <taxon>Sphingobacteriaceae</taxon>
        <taxon>Olivibacter</taxon>
    </lineage>
</organism>
<comment type="similarity">
    <text evidence="1 9 10">Belongs to the peptidase A8 family.</text>
</comment>
<gene>
    <name evidence="9 11" type="primary">lspA</name>
    <name evidence="11" type="ORF">GCM10023231_05520</name>
</gene>
<keyword evidence="8 9" id="KW-0472">Membrane</keyword>
<evidence type="ECO:0000256" key="6">
    <source>
        <dbReference type="ARBA" id="ARBA00022801"/>
    </source>
</evidence>
<evidence type="ECO:0000256" key="5">
    <source>
        <dbReference type="ARBA" id="ARBA00022750"/>
    </source>
</evidence>
<name>A0ABP9AH53_9SPHI</name>